<evidence type="ECO:0000256" key="6">
    <source>
        <dbReference type="SAM" id="Phobius"/>
    </source>
</evidence>
<keyword evidence="3 6" id="KW-0812">Transmembrane</keyword>
<proteinExistence type="predicted"/>
<feature type="transmembrane region" description="Helical" evidence="6">
    <location>
        <begin position="323"/>
        <end position="345"/>
    </location>
</feature>
<dbReference type="GO" id="GO:0022857">
    <property type="term" value="F:transmembrane transporter activity"/>
    <property type="evidence" value="ECO:0007669"/>
    <property type="project" value="InterPro"/>
</dbReference>
<feature type="transmembrane region" description="Helical" evidence="6">
    <location>
        <begin position="234"/>
        <end position="255"/>
    </location>
</feature>
<reference evidence="7 8" key="1">
    <citation type="submission" date="2020-07" db="EMBL/GenBank/DDBJ databases">
        <authorList>
            <person name="Partida-Martinez L."/>
            <person name="Huntemann M."/>
            <person name="Clum A."/>
            <person name="Wang J."/>
            <person name="Palaniappan K."/>
            <person name="Ritter S."/>
            <person name="Chen I.-M."/>
            <person name="Stamatis D."/>
            <person name="Reddy T."/>
            <person name="O'Malley R."/>
            <person name="Daum C."/>
            <person name="Shapiro N."/>
            <person name="Ivanova N."/>
            <person name="Kyrpides N."/>
            <person name="Woyke T."/>
        </authorList>
    </citation>
    <scope>NUCLEOTIDE SEQUENCE [LARGE SCALE GENOMIC DNA]</scope>
    <source>
        <strain evidence="7 8">AT2.17</strain>
    </source>
</reference>
<keyword evidence="5 6" id="KW-0472">Membrane</keyword>
<dbReference type="Gene3D" id="1.20.1250.20">
    <property type="entry name" value="MFS general substrate transporter like domains"/>
    <property type="match status" value="1"/>
</dbReference>
<feature type="transmembrane region" description="Helical" evidence="6">
    <location>
        <begin position="23"/>
        <end position="49"/>
    </location>
</feature>
<name>A0A7Y9GZU2_9ACTN</name>
<keyword evidence="8" id="KW-1185">Reference proteome</keyword>
<feature type="transmembrane region" description="Helical" evidence="6">
    <location>
        <begin position="357"/>
        <end position="380"/>
    </location>
</feature>
<evidence type="ECO:0000256" key="4">
    <source>
        <dbReference type="ARBA" id="ARBA00022989"/>
    </source>
</evidence>
<dbReference type="PANTHER" id="PTHR23513:SF6">
    <property type="entry name" value="MAJOR FACILITATOR SUPERFAMILY ASSOCIATED DOMAIN-CONTAINING PROTEIN"/>
    <property type="match status" value="1"/>
</dbReference>
<dbReference type="SUPFAM" id="SSF103473">
    <property type="entry name" value="MFS general substrate transporter"/>
    <property type="match status" value="1"/>
</dbReference>
<feature type="transmembrane region" description="Helical" evidence="6">
    <location>
        <begin position="298"/>
        <end position="317"/>
    </location>
</feature>
<dbReference type="EMBL" id="JACCBW010000001">
    <property type="protein sequence ID" value="NYE35361.1"/>
    <property type="molecule type" value="Genomic_DNA"/>
</dbReference>
<sequence>MGGSAERGAGSATARDLLRDGNFVRFFAADVFAKVADNYFFVFLTWLALEQTGSPAYAGALLMSNAIPRLIFMIVGGSLADRVSPQVILRTGNIAQAGGLVVVLAQLVAGSLSLPVLFVVAVLFGFVDAFSTPASMSAVPRLVPDAALLKANSLLQGTEMATFMAGSLMAGGVLQVGSPVVATAVGLGLYVMAALLFCTVRLAFHTDNGPSGESELQRIWAGLRYGWTQPVVRANVLLLVATNVAVSGPASIGFLLLVSESLELPELYYSAIMVAFGVGALVGAVVAARKHDIARPGVLLIASYLLSGLGFIAIGLAGNVFAVIAIAALMGAAIGLTGAVNATWVQMATTRSMLGRVSALMVLASLAFDPFSQALSGFLAAWSVEGMFVVAGLFMIAATLAVVPSNRVLLRASGLSGTQPAPPSR</sequence>
<dbReference type="CDD" id="cd06173">
    <property type="entry name" value="MFS_MefA_like"/>
    <property type="match status" value="1"/>
</dbReference>
<gene>
    <name evidence="7" type="ORF">F4692_000465</name>
</gene>
<dbReference type="InterPro" id="IPR011701">
    <property type="entry name" value="MFS"/>
</dbReference>
<comment type="subcellular location">
    <subcellularLocation>
        <location evidence="1">Cell membrane</location>
        <topology evidence="1">Multi-pass membrane protein</topology>
    </subcellularLocation>
</comment>
<reference evidence="7 8" key="2">
    <citation type="submission" date="2020-08" db="EMBL/GenBank/DDBJ databases">
        <title>The Agave Microbiome: Exploring the role of microbial communities in plant adaptations to desert environments.</title>
        <authorList>
            <person name="Partida-Martinez L.P."/>
        </authorList>
    </citation>
    <scope>NUCLEOTIDE SEQUENCE [LARGE SCALE GENOMIC DNA]</scope>
    <source>
        <strain evidence="7 8">AT2.17</strain>
    </source>
</reference>
<keyword evidence="2" id="KW-1003">Cell membrane</keyword>
<evidence type="ECO:0000256" key="3">
    <source>
        <dbReference type="ARBA" id="ARBA00022692"/>
    </source>
</evidence>
<comment type="caution">
    <text evidence="7">The sequence shown here is derived from an EMBL/GenBank/DDBJ whole genome shotgun (WGS) entry which is preliminary data.</text>
</comment>
<dbReference type="InterPro" id="IPR036259">
    <property type="entry name" value="MFS_trans_sf"/>
</dbReference>
<evidence type="ECO:0000256" key="1">
    <source>
        <dbReference type="ARBA" id="ARBA00004651"/>
    </source>
</evidence>
<feature type="transmembrane region" description="Helical" evidence="6">
    <location>
        <begin position="386"/>
        <end position="403"/>
    </location>
</feature>
<dbReference type="PANTHER" id="PTHR23513">
    <property type="entry name" value="INTEGRAL MEMBRANE EFFLUX PROTEIN-RELATED"/>
    <property type="match status" value="1"/>
</dbReference>
<dbReference type="Pfam" id="PF07690">
    <property type="entry name" value="MFS_1"/>
    <property type="match status" value="1"/>
</dbReference>
<dbReference type="Proteomes" id="UP000549911">
    <property type="component" value="Unassembled WGS sequence"/>
</dbReference>
<keyword evidence="4 6" id="KW-1133">Transmembrane helix</keyword>
<protein>
    <submittedName>
        <fullName evidence="7">MFS family permease</fullName>
    </submittedName>
</protein>
<evidence type="ECO:0000313" key="8">
    <source>
        <dbReference type="Proteomes" id="UP000549911"/>
    </source>
</evidence>
<dbReference type="AlphaFoldDB" id="A0A7Y9GZU2"/>
<accession>A0A7Y9GZU2</accession>
<evidence type="ECO:0000256" key="2">
    <source>
        <dbReference type="ARBA" id="ARBA00022475"/>
    </source>
</evidence>
<feature type="transmembrane region" description="Helical" evidence="6">
    <location>
        <begin position="55"/>
        <end position="75"/>
    </location>
</feature>
<dbReference type="RefSeq" id="WP_179618024.1">
    <property type="nucleotide sequence ID" value="NZ_JACCBW010000001.1"/>
</dbReference>
<dbReference type="GO" id="GO:0005886">
    <property type="term" value="C:plasma membrane"/>
    <property type="evidence" value="ECO:0007669"/>
    <property type="project" value="UniProtKB-SubCell"/>
</dbReference>
<evidence type="ECO:0000256" key="5">
    <source>
        <dbReference type="ARBA" id="ARBA00023136"/>
    </source>
</evidence>
<feature type="transmembrane region" description="Helical" evidence="6">
    <location>
        <begin position="267"/>
        <end position="286"/>
    </location>
</feature>
<organism evidence="7 8">
    <name type="scientific">Nocardioides cavernae</name>
    <dbReference type="NCBI Taxonomy" id="1921566"/>
    <lineage>
        <taxon>Bacteria</taxon>
        <taxon>Bacillati</taxon>
        <taxon>Actinomycetota</taxon>
        <taxon>Actinomycetes</taxon>
        <taxon>Propionibacteriales</taxon>
        <taxon>Nocardioidaceae</taxon>
        <taxon>Nocardioides</taxon>
    </lineage>
</organism>
<feature type="transmembrane region" description="Helical" evidence="6">
    <location>
        <begin position="180"/>
        <end position="204"/>
    </location>
</feature>
<evidence type="ECO:0000313" key="7">
    <source>
        <dbReference type="EMBL" id="NYE35361.1"/>
    </source>
</evidence>